<dbReference type="Gene3D" id="3.40.50.720">
    <property type="entry name" value="NAD(P)-binding Rossmann-like Domain"/>
    <property type="match status" value="1"/>
</dbReference>
<dbReference type="PRINTS" id="PR00081">
    <property type="entry name" value="GDHRDH"/>
</dbReference>
<dbReference type="SUPFAM" id="SSF51735">
    <property type="entry name" value="NAD(P)-binding Rossmann-fold domains"/>
    <property type="match status" value="1"/>
</dbReference>
<dbReference type="InterPro" id="IPR020904">
    <property type="entry name" value="Sc_DH/Rdtase_CS"/>
</dbReference>
<dbReference type="AlphaFoldDB" id="A0A9Q1H5E4"/>
<gene>
    <name evidence="3" type="ORF">HOLleu_23243</name>
</gene>
<evidence type="ECO:0000313" key="3">
    <source>
        <dbReference type="EMBL" id="KAJ8033105.1"/>
    </source>
</evidence>
<comment type="caution">
    <text evidence="3">The sequence shown here is derived from an EMBL/GenBank/DDBJ whole genome shotgun (WGS) entry which is preliminary data.</text>
</comment>
<protein>
    <submittedName>
        <fullName evidence="3">Retinol dehydrogenase 8</fullName>
    </submittedName>
</protein>
<keyword evidence="2" id="KW-0560">Oxidoreductase</keyword>
<dbReference type="Proteomes" id="UP001152320">
    <property type="component" value="Chromosome 11"/>
</dbReference>
<keyword evidence="4" id="KW-1185">Reference proteome</keyword>
<proteinExistence type="inferred from homology"/>
<comment type="similarity">
    <text evidence="1">Belongs to the short-chain dehydrogenases/reductases (SDR) family.</text>
</comment>
<dbReference type="GO" id="GO:0016491">
    <property type="term" value="F:oxidoreductase activity"/>
    <property type="evidence" value="ECO:0007669"/>
    <property type="project" value="UniProtKB-KW"/>
</dbReference>
<dbReference type="PANTHER" id="PTHR43391:SF86">
    <property type="entry name" value="SHORT-CHAIN DEHYDROGENASE_REDUCTASE FAMILY PROTEIN"/>
    <property type="match status" value="1"/>
</dbReference>
<dbReference type="Pfam" id="PF00106">
    <property type="entry name" value="adh_short"/>
    <property type="match status" value="1"/>
</dbReference>
<organism evidence="3 4">
    <name type="scientific">Holothuria leucospilota</name>
    <name type="common">Black long sea cucumber</name>
    <name type="synonym">Mertensiothuria leucospilota</name>
    <dbReference type="NCBI Taxonomy" id="206669"/>
    <lineage>
        <taxon>Eukaryota</taxon>
        <taxon>Metazoa</taxon>
        <taxon>Echinodermata</taxon>
        <taxon>Eleutherozoa</taxon>
        <taxon>Echinozoa</taxon>
        <taxon>Holothuroidea</taxon>
        <taxon>Aspidochirotacea</taxon>
        <taxon>Aspidochirotida</taxon>
        <taxon>Holothuriidae</taxon>
        <taxon>Holothuria</taxon>
    </lineage>
</organism>
<dbReference type="OrthoDB" id="47007at2759"/>
<dbReference type="EMBL" id="JAIZAY010000011">
    <property type="protein sequence ID" value="KAJ8033105.1"/>
    <property type="molecule type" value="Genomic_DNA"/>
</dbReference>
<sequence length="116" mass="13459">MEQMHKIFQTNFFVTARITQEVVRRMKKQRSGHIVFLSSLTGFRPVPFMEFYTASKHALGGMIGALAPTLHFFNVRVTYIQPRPVNTSIPENVKIVTWALKLYSTWATSRIKKWAK</sequence>
<accession>A0A9Q1H5E4</accession>
<dbReference type="GO" id="GO:0005829">
    <property type="term" value="C:cytosol"/>
    <property type="evidence" value="ECO:0007669"/>
    <property type="project" value="TreeGrafter"/>
</dbReference>
<name>A0A9Q1H5E4_HOLLE</name>
<dbReference type="InterPro" id="IPR002347">
    <property type="entry name" value="SDR_fam"/>
</dbReference>
<evidence type="ECO:0000256" key="1">
    <source>
        <dbReference type="ARBA" id="ARBA00006484"/>
    </source>
</evidence>
<evidence type="ECO:0000256" key="2">
    <source>
        <dbReference type="ARBA" id="ARBA00023002"/>
    </source>
</evidence>
<dbReference type="InterPro" id="IPR036291">
    <property type="entry name" value="NAD(P)-bd_dom_sf"/>
</dbReference>
<dbReference type="PROSITE" id="PS00061">
    <property type="entry name" value="ADH_SHORT"/>
    <property type="match status" value="1"/>
</dbReference>
<dbReference type="PANTHER" id="PTHR43391">
    <property type="entry name" value="RETINOL DEHYDROGENASE-RELATED"/>
    <property type="match status" value="1"/>
</dbReference>
<evidence type="ECO:0000313" key="4">
    <source>
        <dbReference type="Proteomes" id="UP001152320"/>
    </source>
</evidence>
<reference evidence="3" key="1">
    <citation type="submission" date="2021-10" db="EMBL/GenBank/DDBJ databases">
        <title>Tropical sea cucumber genome reveals ecological adaptation and Cuvierian tubules defense mechanism.</title>
        <authorList>
            <person name="Chen T."/>
        </authorList>
    </citation>
    <scope>NUCLEOTIDE SEQUENCE</scope>
    <source>
        <strain evidence="3">Nanhai2018</strain>
        <tissue evidence="3">Muscle</tissue>
    </source>
</reference>